<comment type="similarity">
    <text evidence="7">Belongs to the transglycosylase MltG family.</text>
</comment>
<keyword evidence="1 7" id="KW-1003">Cell membrane</keyword>
<dbReference type="Pfam" id="PF02618">
    <property type="entry name" value="YceG"/>
    <property type="match status" value="1"/>
</dbReference>
<dbReference type="NCBIfam" id="TIGR00247">
    <property type="entry name" value="endolytic transglycosylase MltG"/>
    <property type="match status" value="1"/>
</dbReference>
<evidence type="ECO:0000256" key="8">
    <source>
        <dbReference type="SAM" id="MobiDB-lite"/>
    </source>
</evidence>
<proteinExistence type="inferred from homology"/>
<evidence type="ECO:0000313" key="10">
    <source>
        <dbReference type="Proteomes" id="UP000625210"/>
    </source>
</evidence>
<comment type="function">
    <text evidence="7">Functions as a peptidoglycan terminase that cleaves nascent peptidoglycan strands endolytically to terminate their elongation.</text>
</comment>
<dbReference type="GO" id="GO:0071555">
    <property type="term" value="P:cell wall organization"/>
    <property type="evidence" value="ECO:0007669"/>
    <property type="project" value="UniProtKB-KW"/>
</dbReference>
<keyword evidence="5 7" id="KW-0456">Lyase</keyword>
<sequence length="358" mass="40924">MKWFIRFMVTLLLIAAVSVLGYMYVQYTLSSPPRTKPVEVEVSQGDSIMQVGTQLEKKKLIRDDLFFAAYAMVKGQAKALKPGVYEIPPGTDVNGILDIFSHAENNVMRLTVPEGYTVDQIAEELQKKGVDKEAFYRAVNQRTYRHPFLRHINSSKRKYLLEGYLYPSTYNLSKNTDPEKLVDKMLDQFQQEMDREQVLQKLKAKNMTVDEWVTIASIVEREGQVKDEFPRIAGVIYNRLKTGKKLQVDATVQYALGKQKERLYFKDLKVRSPYNTYLYPGLPPGPISNPGKQALKAALNPEKHQYFFYVTRKDGSGRHYFARTEADHQRNILRSKQEARGQTSSQGEPSSGNGSSSQ</sequence>
<dbReference type="CDD" id="cd08010">
    <property type="entry name" value="MltG_like"/>
    <property type="match status" value="1"/>
</dbReference>
<feature type="compositionally biased region" description="Polar residues" evidence="8">
    <location>
        <begin position="340"/>
        <end position="358"/>
    </location>
</feature>
<protein>
    <recommendedName>
        <fullName evidence="7">Endolytic murein transglycosylase</fullName>
        <ecNumber evidence="7">4.2.2.29</ecNumber>
    </recommendedName>
    <alternativeName>
        <fullName evidence="7">Peptidoglycan lytic transglycosylase</fullName>
    </alternativeName>
    <alternativeName>
        <fullName evidence="7">Peptidoglycan polymerization terminase</fullName>
    </alternativeName>
</protein>
<comment type="catalytic activity">
    <reaction evidence="7">
        <text>a peptidoglycan chain = a peptidoglycan chain with N-acetyl-1,6-anhydromuramyl-[peptide] at the reducing end + a peptidoglycan chain with N-acetylglucosamine at the non-reducing end.</text>
        <dbReference type="EC" id="4.2.2.29"/>
    </reaction>
</comment>
<dbReference type="PANTHER" id="PTHR30518:SF2">
    <property type="entry name" value="ENDOLYTIC MUREIN TRANSGLYCOSYLASE"/>
    <property type="match status" value="1"/>
</dbReference>
<gene>
    <name evidence="7" type="primary">mltG</name>
    <name evidence="9" type="ORF">GCM10011571_13710</name>
</gene>
<evidence type="ECO:0000256" key="1">
    <source>
        <dbReference type="ARBA" id="ARBA00022475"/>
    </source>
</evidence>
<reference evidence="9" key="2">
    <citation type="submission" date="2020-09" db="EMBL/GenBank/DDBJ databases">
        <authorList>
            <person name="Sun Q."/>
            <person name="Zhou Y."/>
        </authorList>
    </citation>
    <scope>NUCLEOTIDE SEQUENCE</scope>
    <source>
        <strain evidence="9">CGMCC 1.15179</strain>
    </source>
</reference>
<evidence type="ECO:0000313" key="9">
    <source>
        <dbReference type="EMBL" id="GGE13524.1"/>
    </source>
</evidence>
<reference evidence="9" key="1">
    <citation type="journal article" date="2014" name="Int. J. Syst. Evol. Microbiol.">
        <title>Complete genome sequence of Corynebacterium casei LMG S-19264T (=DSM 44701T), isolated from a smear-ripened cheese.</title>
        <authorList>
            <consortium name="US DOE Joint Genome Institute (JGI-PGF)"/>
            <person name="Walter F."/>
            <person name="Albersmeier A."/>
            <person name="Kalinowski J."/>
            <person name="Ruckert C."/>
        </authorList>
    </citation>
    <scope>NUCLEOTIDE SEQUENCE</scope>
    <source>
        <strain evidence="9">CGMCC 1.15179</strain>
    </source>
</reference>
<organism evidence="9 10">
    <name type="scientific">Marinithermofilum abyssi</name>
    <dbReference type="NCBI Taxonomy" id="1571185"/>
    <lineage>
        <taxon>Bacteria</taxon>
        <taxon>Bacillati</taxon>
        <taxon>Bacillota</taxon>
        <taxon>Bacilli</taxon>
        <taxon>Bacillales</taxon>
        <taxon>Thermoactinomycetaceae</taxon>
        <taxon>Marinithermofilum</taxon>
    </lineage>
</organism>
<feature type="compositionally biased region" description="Basic and acidic residues" evidence="8">
    <location>
        <begin position="325"/>
        <end position="339"/>
    </location>
</feature>
<evidence type="ECO:0000256" key="3">
    <source>
        <dbReference type="ARBA" id="ARBA00022989"/>
    </source>
</evidence>
<keyword evidence="6 7" id="KW-0961">Cell wall biogenesis/degradation</keyword>
<feature type="region of interest" description="Disordered" evidence="8">
    <location>
        <begin position="325"/>
        <end position="358"/>
    </location>
</feature>
<keyword evidence="2 7" id="KW-0812">Transmembrane</keyword>
<evidence type="ECO:0000256" key="4">
    <source>
        <dbReference type="ARBA" id="ARBA00023136"/>
    </source>
</evidence>
<dbReference type="GO" id="GO:0008932">
    <property type="term" value="F:lytic endotransglycosylase activity"/>
    <property type="evidence" value="ECO:0007669"/>
    <property type="project" value="UniProtKB-UniRule"/>
</dbReference>
<evidence type="ECO:0000256" key="2">
    <source>
        <dbReference type="ARBA" id="ARBA00022692"/>
    </source>
</evidence>
<keyword evidence="3 7" id="KW-1133">Transmembrane helix</keyword>
<dbReference type="PANTHER" id="PTHR30518">
    <property type="entry name" value="ENDOLYTIC MUREIN TRANSGLYCOSYLASE"/>
    <property type="match status" value="1"/>
</dbReference>
<dbReference type="InterPro" id="IPR003770">
    <property type="entry name" value="MLTG-like"/>
</dbReference>
<evidence type="ECO:0000256" key="5">
    <source>
        <dbReference type="ARBA" id="ARBA00023239"/>
    </source>
</evidence>
<keyword evidence="10" id="KW-1185">Reference proteome</keyword>
<dbReference type="EC" id="4.2.2.29" evidence="7"/>
<dbReference type="Gene3D" id="3.30.1490.480">
    <property type="entry name" value="Endolytic murein transglycosylase"/>
    <property type="match status" value="2"/>
</dbReference>
<keyword evidence="4 7" id="KW-0472">Membrane</keyword>
<dbReference type="Proteomes" id="UP000625210">
    <property type="component" value="Unassembled WGS sequence"/>
</dbReference>
<accession>A0A8J2Y925</accession>
<dbReference type="GO" id="GO:0005886">
    <property type="term" value="C:plasma membrane"/>
    <property type="evidence" value="ECO:0007669"/>
    <property type="project" value="UniProtKB-UniRule"/>
</dbReference>
<dbReference type="EMBL" id="BMHQ01000004">
    <property type="protein sequence ID" value="GGE13524.1"/>
    <property type="molecule type" value="Genomic_DNA"/>
</dbReference>
<evidence type="ECO:0000256" key="6">
    <source>
        <dbReference type="ARBA" id="ARBA00023316"/>
    </source>
</evidence>
<dbReference type="HAMAP" id="MF_02065">
    <property type="entry name" value="MltG"/>
    <property type="match status" value="1"/>
</dbReference>
<dbReference type="Gene3D" id="3.30.160.60">
    <property type="entry name" value="Classic Zinc Finger"/>
    <property type="match status" value="1"/>
</dbReference>
<comment type="caution">
    <text evidence="9">The sequence shown here is derived from an EMBL/GenBank/DDBJ whole genome shotgun (WGS) entry which is preliminary data.</text>
</comment>
<dbReference type="AlphaFoldDB" id="A0A8J2Y925"/>
<feature type="site" description="Important for catalytic activity" evidence="7">
    <location>
        <position position="222"/>
    </location>
</feature>
<dbReference type="RefSeq" id="WP_188647163.1">
    <property type="nucleotide sequence ID" value="NZ_BMHQ01000004.1"/>
</dbReference>
<dbReference type="GO" id="GO:0009252">
    <property type="term" value="P:peptidoglycan biosynthetic process"/>
    <property type="evidence" value="ECO:0007669"/>
    <property type="project" value="UniProtKB-UniRule"/>
</dbReference>
<evidence type="ECO:0000256" key="7">
    <source>
        <dbReference type="HAMAP-Rule" id="MF_02065"/>
    </source>
</evidence>
<name>A0A8J2Y925_9BACL</name>